<dbReference type="GO" id="GO:0012505">
    <property type="term" value="C:endomembrane system"/>
    <property type="evidence" value="ECO:0007669"/>
    <property type="project" value="UniProtKB-SubCell"/>
</dbReference>
<evidence type="ECO:0000256" key="3">
    <source>
        <dbReference type="ARBA" id="ARBA00022448"/>
    </source>
</evidence>
<evidence type="ECO:0000256" key="6">
    <source>
        <dbReference type="ARBA" id="ARBA00022967"/>
    </source>
</evidence>
<comment type="subcellular location">
    <subcellularLocation>
        <location evidence="1">Endomembrane system</location>
        <topology evidence="1">Multi-pass membrane protein</topology>
    </subcellularLocation>
</comment>
<evidence type="ECO:0000256" key="2">
    <source>
        <dbReference type="ARBA" id="ARBA00013242"/>
    </source>
</evidence>
<evidence type="ECO:0000256" key="10">
    <source>
        <dbReference type="SAM" id="Phobius"/>
    </source>
</evidence>
<proteinExistence type="predicted"/>
<evidence type="ECO:0000256" key="9">
    <source>
        <dbReference type="ARBA" id="ARBA00023136"/>
    </source>
</evidence>
<sequence>MSQQKITDVLDATKNTTKATTKGFAIGSAALSSFLLSSAYMDEVDIAIPEVFVGGLLGSIILILFSAWACAAVGQTAHELVNEVGSIFRRTSLTGFLTQSIRSSNVIALGSPYLLVLITGTSQSRQQVDTSLIHLESRKSPTAELFNVDSGRISIHHDSISAHLLFGTRRLERTATSSISTISE</sequence>
<dbReference type="EMBL" id="BKCJ010006713">
    <property type="protein sequence ID" value="GEU73558.1"/>
    <property type="molecule type" value="Genomic_DNA"/>
</dbReference>
<name>A0A6L2MHZ7_TANCI</name>
<protein>
    <recommendedName>
        <fullName evidence="2">H(+)-exporting diphosphatase</fullName>
        <ecNumber evidence="2">7.1.3.1</ecNumber>
    </recommendedName>
</protein>
<feature type="transmembrane region" description="Helical" evidence="10">
    <location>
        <begin position="21"/>
        <end position="40"/>
    </location>
</feature>
<organism evidence="11">
    <name type="scientific">Tanacetum cinerariifolium</name>
    <name type="common">Dalmatian daisy</name>
    <name type="synonym">Chrysanthemum cinerariifolium</name>
    <dbReference type="NCBI Taxonomy" id="118510"/>
    <lineage>
        <taxon>Eukaryota</taxon>
        <taxon>Viridiplantae</taxon>
        <taxon>Streptophyta</taxon>
        <taxon>Embryophyta</taxon>
        <taxon>Tracheophyta</taxon>
        <taxon>Spermatophyta</taxon>
        <taxon>Magnoliopsida</taxon>
        <taxon>eudicotyledons</taxon>
        <taxon>Gunneridae</taxon>
        <taxon>Pentapetalae</taxon>
        <taxon>asterids</taxon>
        <taxon>campanulids</taxon>
        <taxon>Asterales</taxon>
        <taxon>Asteraceae</taxon>
        <taxon>Asteroideae</taxon>
        <taxon>Anthemideae</taxon>
        <taxon>Anthemidinae</taxon>
        <taxon>Tanacetum</taxon>
    </lineage>
</organism>
<evidence type="ECO:0000256" key="8">
    <source>
        <dbReference type="ARBA" id="ARBA00023065"/>
    </source>
</evidence>
<keyword evidence="6" id="KW-1278">Translocase</keyword>
<dbReference type="Pfam" id="PF03030">
    <property type="entry name" value="H_PPase"/>
    <property type="match status" value="1"/>
</dbReference>
<dbReference type="EC" id="7.1.3.1" evidence="2"/>
<dbReference type="GO" id="GO:0009678">
    <property type="term" value="F:diphosphate hydrolysis-driven proton transmembrane transporter activity"/>
    <property type="evidence" value="ECO:0007669"/>
    <property type="project" value="UniProtKB-EC"/>
</dbReference>
<keyword evidence="3" id="KW-0813">Transport</keyword>
<dbReference type="InterPro" id="IPR004131">
    <property type="entry name" value="PPase-energised_H-pump"/>
</dbReference>
<evidence type="ECO:0000256" key="4">
    <source>
        <dbReference type="ARBA" id="ARBA00022692"/>
    </source>
</evidence>
<keyword evidence="7 10" id="KW-1133">Transmembrane helix</keyword>
<evidence type="ECO:0000256" key="1">
    <source>
        <dbReference type="ARBA" id="ARBA00004127"/>
    </source>
</evidence>
<dbReference type="GO" id="GO:0004427">
    <property type="term" value="F:inorganic diphosphate phosphatase activity"/>
    <property type="evidence" value="ECO:0007669"/>
    <property type="project" value="InterPro"/>
</dbReference>
<comment type="caution">
    <text evidence="11">The sequence shown here is derived from an EMBL/GenBank/DDBJ whole genome shotgun (WGS) entry which is preliminary data.</text>
</comment>
<feature type="transmembrane region" description="Helical" evidence="10">
    <location>
        <begin position="52"/>
        <end position="73"/>
    </location>
</feature>
<evidence type="ECO:0000313" key="11">
    <source>
        <dbReference type="EMBL" id="GEU73558.1"/>
    </source>
</evidence>
<dbReference type="GO" id="GO:0016020">
    <property type="term" value="C:membrane"/>
    <property type="evidence" value="ECO:0007669"/>
    <property type="project" value="InterPro"/>
</dbReference>
<dbReference type="PANTHER" id="PTHR31998">
    <property type="entry name" value="K(+)-INSENSITIVE PYROPHOSPHATE-ENERGIZED PROTON PUMP"/>
    <property type="match status" value="1"/>
</dbReference>
<accession>A0A6L2MHZ7</accession>
<dbReference type="AlphaFoldDB" id="A0A6L2MHZ7"/>
<evidence type="ECO:0000256" key="7">
    <source>
        <dbReference type="ARBA" id="ARBA00022989"/>
    </source>
</evidence>
<evidence type="ECO:0000256" key="5">
    <source>
        <dbReference type="ARBA" id="ARBA00022842"/>
    </source>
</evidence>
<gene>
    <name evidence="11" type="ORF">Tci_045536</name>
</gene>
<keyword evidence="4 10" id="KW-0812">Transmembrane</keyword>
<keyword evidence="8" id="KW-0406">Ion transport</keyword>
<keyword evidence="9 10" id="KW-0472">Membrane</keyword>
<keyword evidence="5" id="KW-0460">Magnesium</keyword>
<reference evidence="11" key="1">
    <citation type="journal article" date="2019" name="Sci. Rep.">
        <title>Draft genome of Tanacetum cinerariifolium, the natural source of mosquito coil.</title>
        <authorList>
            <person name="Yamashiro T."/>
            <person name="Shiraishi A."/>
            <person name="Satake H."/>
            <person name="Nakayama K."/>
        </authorList>
    </citation>
    <scope>NUCLEOTIDE SEQUENCE</scope>
</reference>